<reference evidence="10 11" key="1">
    <citation type="submission" date="2018-10" db="EMBL/GenBank/DDBJ databases">
        <title>Fifty Aureobasidium pullulans genomes reveal a recombining polyextremotolerant generalist.</title>
        <authorList>
            <person name="Gostincar C."/>
            <person name="Turk M."/>
            <person name="Zajc J."/>
            <person name="Gunde-Cimerman N."/>
        </authorList>
    </citation>
    <scope>NUCLEOTIDE SEQUENCE [LARGE SCALE GENOMIC DNA]</scope>
    <source>
        <strain evidence="8 10">EXF-10507</strain>
        <strain evidence="9 11">EXF-1645</strain>
    </source>
</reference>
<evidence type="ECO:0000313" key="9">
    <source>
        <dbReference type="EMBL" id="TIA28850.1"/>
    </source>
</evidence>
<comment type="caution">
    <text evidence="8">The sequence shown here is derived from an EMBL/GenBank/DDBJ whole genome shotgun (WGS) entry which is preliminary data.</text>
</comment>
<sequence>MPLFSRIKGFILQNTGSTARDHLASERTYLSWMRTGLGFLALGIGVERFNQLDLAGLVPTPKQREGESKLEGEQLARKSGGRSDELVKILLGSGLGSILYGTTRYFSNMSYLQKGLFKPSYYGAAVLAGGITGIASVAYWRMARDRIENDDSKR</sequence>
<keyword evidence="3 6" id="KW-0812">Transmembrane</keyword>
<proteinExistence type="predicted"/>
<evidence type="ECO:0000256" key="1">
    <source>
        <dbReference type="ARBA" id="ARBA00004651"/>
    </source>
</evidence>
<keyword evidence="2" id="KW-1003">Cell membrane</keyword>
<evidence type="ECO:0000313" key="10">
    <source>
        <dbReference type="Proteomes" id="UP000304928"/>
    </source>
</evidence>
<name>A0A4S8S5Y1_AURPU</name>
<dbReference type="EMBL" id="QZAR01000397">
    <property type="protein sequence ID" value="THW82111.1"/>
    <property type="molecule type" value="Genomic_DNA"/>
</dbReference>
<evidence type="ECO:0000256" key="4">
    <source>
        <dbReference type="ARBA" id="ARBA00022989"/>
    </source>
</evidence>
<evidence type="ECO:0000256" key="3">
    <source>
        <dbReference type="ARBA" id="ARBA00022692"/>
    </source>
</evidence>
<dbReference type="Proteomes" id="UP000304928">
    <property type="component" value="Unassembled WGS sequence"/>
</dbReference>
<dbReference type="InterPro" id="IPR052053">
    <property type="entry name" value="IM_YidH-like"/>
</dbReference>
<dbReference type="PANTHER" id="PTHR34187:SF2">
    <property type="entry name" value="DUF202 DOMAIN-CONTAINING PROTEIN"/>
    <property type="match status" value="1"/>
</dbReference>
<organism evidence="8 10">
    <name type="scientific">Aureobasidium pullulans</name>
    <name type="common">Black yeast</name>
    <name type="synonym">Pullularia pullulans</name>
    <dbReference type="NCBI Taxonomy" id="5580"/>
    <lineage>
        <taxon>Eukaryota</taxon>
        <taxon>Fungi</taxon>
        <taxon>Dikarya</taxon>
        <taxon>Ascomycota</taxon>
        <taxon>Pezizomycotina</taxon>
        <taxon>Dothideomycetes</taxon>
        <taxon>Dothideomycetidae</taxon>
        <taxon>Dothideales</taxon>
        <taxon>Saccotheciaceae</taxon>
        <taxon>Aureobasidium</taxon>
    </lineage>
</organism>
<dbReference type="Proteomes" id="UP000308724">
    <property type="component" value="Unassembled WGS sequence"/>
</dbReference>
<comment type="subcellular location">
    <subcellularLocation>
        <location evidence="1">Cell membrane</location>
        <topology evidence="1">Multi-pass membrane protein</topology>
    </subcellularLocation>
</comment>
<keyword evidence="5 6" id="KW-0472">Membrane</keyword>
<feature type="transmembrane region" description="Helical" evidence="6">
    <location>
        <begin position="86"/>
        <end position="107"/>
    </location>
</feature>
<dbReference type="InterPro" id="IPR003807">
    <property type="entry name" value="DUF202"/>
</dbReference>
<evidence type="ECO:0000259" key="7">
    <source>
        <dbReference type="Pfam" id="PF02656"/>
    </source>
</evidence>
<feature type="transmembrane region" description="Helical" evidence="6">
    <location>
        <begin position="119"/>
        <end position="140"/>
    </location>
</feature>
<dbReference type="Pfam" id="PF02656">
    <property type="entry name" value="DUF202"/>
    <property type="match status" value="1"/>
</dbReference>
<evidence type="ECO:0000256" key="5">
    <source>
        <dbReference type="ARBA" id="ARBA00023136"/>
    </source>
</evidence>
<evidence type="ECO:0000313" key="11">
    <source>
        <dbReference type="Proteomes" id="UP000308724"/>
    </source>
</evidence>
<gene>
    <name evidence="9" type="ORF">D6C78_10546</name>
    <name evidence="8" type="ORF">D6D15_10372</name>
</gene>
<protein>
    <recommendedName>
        <fullName evidence="7">DUF202 domain-containing protein</fullName>
    </recommendedName>
</protein>
<dbReference type="PANTHER" id="PTHR34187">
    <property type="entry name" value="FGR18P"/>
    <property type="match status" value="1"/>
</dbReference>
<evidence type="ECO:0000256" key="2">
    <source>
        <dbReference type="ARBA" id="ARBA00022475"/>
    </source>
</evidence>
<dbReference type="GO" id="GO:0005886">
    <property type="term" value="C:plasma membrane"/>
    <property type="evidence" value="ECO:0007669"/>
    <property type="project" value="UniProtKB-SubCell"/>
</dbReference>
<keyword evidence="4 6" id="KW-1133">Transmembrane helix</keyword>
<feature type="domain" description="DUF202" evidence="7">
    <location>
        <begin position="20"/>
        <end position="109"/>
    </location>
</feature>
<evidence type="ECO:0000256" key="6">
    <source>
        <dbReference type="SAM" id="Phobius"/>
    </source>
</evidence>
<accession>A0A4S8S5Y1</accession>
<dbReference type="AlphaFoldDB" id="A0A4S8S5Y1"/>
<dbReference type="EMBL" id="QZBZ01000520">
    <property type="protein sequence ID" value="TIA28850.1"/>
    <property type="molecule type" value="Genomic_DNA"/>
</dbReference>
<evidence type="ECO:0000313" key="8">
    <source>
        <dbReference type="EMBL" id="THW82111.1"/>
    </source>
</evidence>